<proteinExistence type="predicted"/>
<evidence type="ECO:0000313" key="2">
    <source>
        <dbReference type="EMBL" id="CAI9266103.1"/>
    </source>
</evidence>
<dbReference type="AlphaFoldDB" id="A0AA35YBZ4"/>
<keyword evidence="3" id="KW-1185">Reference proteome</keyword>
<name>A0AA35YBZ4_LACSI</name>
<evidence type="ECO:0000313" key="3">
    <source>
        <dbReference type="Proteomes" id="UP001177003"/>
    </source>
</evidence>
<organism evidence="2 3">
    <name type="scientific">Lactuca saligna</name>
    <name type="common">Willowleaf lettuce</name>
    <dbReference type="NCBI Taxonomy" id="75948"/>
    <lineage>
        <taxon>Eukaryota</taxon>
        <taxon>Viridiplantae</taxon>
        <taxon>Streptophyta</taxon>
        <taxon>Embryophyta</taxon>
        <taxon>Tracheophyta</taxon>
        <taxon>Spermatophyta</taxon>
        <taxon>Magnoliopsida</taxon>
        <taxon>eudicotyledons</taxon>
        <taxon>Gunneridae</taxon>
        <taxon>Pentapetalae</taxon>
        <taxon>asterids</taxon>
        <taxon>campanulids</taxon>
        <taxon>Asterales</taxon>
        <taxon>Asteraceae</taxon>
        <taxon>Cichorioideae</taxon>
        <taxon>Cichorieae</taxon>
        <taxon>Lactucinae</taxon>
        <taxon>Lactuca</taxon>
    </lineage>
</organism>
<dbReference type="PANTHER" id="PTHR32246">
    <property type="entry name" value="INGRESSION PROTEIN FIC1"/>
    <property type="match status" value="1"/>
</dbReference>
<dbReference type="Gene3D" id="2.60.40.150">
    <property type="entry name" value="C2 domain"/>
    <property type="match status" value="1"/>
</dbReference>
<dbReference type="SUPFAM" id="SSF49562">
    <property type="entry name" value="C2 domain (Calcium/lipid-binding domain, CaLB)"/>
    <property type="match status" value="1"/>
</dbReference>
<dbReference type="PROSITE" id="PS50004">
    <property type="entry name" value="C2"/>
    <property type="match status" value="1"/>
</dbReference>
<dbReference type="EMBL" id="OX465086">
    <property type="protein sequence ID" value="CAI9266103.1"/>
    <property type="molecule type" value="Genomic_DNA"/>
</dbReference>
<evidence type="ECO:0000259" key="1">
    <source>
        <dbReference type="PROSITE" id="PS50004"/>
    </source>
</evidence>
<gene>
    <name evidence="2" type="ORF">LSALG_LOCUS6676</name>
</gene>
<dbReference type="SMART" id="SM00239">
    <property type="entry name" value="C2"/>
    <property type="match status" value="1"/>
</dbReference>
<dbReference type="InterPro" id="IPR035892">
    <property type="entry name" value="C2_domain_sf"/>
</dbReference>
<dbReference type="InterPro" id="IPR000008">
    <property type="entry name" value="C2_dom"/>
</dbReference>
<dbReference type="Pfam" id="PF00168">
    <property type="entry name" value="C2"/>
    <property type="match status" value="1"/>
</dbReference>
<protein>
    <recommendedName>
        <fullName evidence="1">C2 domain-containing protein</fullName>
    </recommendedName>
</protein>
<reference evidence="2" key="1">
    <citation type="submission" date="2023-04" db="EMBL/GenBank/DDBJ databases">
        <authorList>
            <person name="Vijverberg K."/>
            <person name="Xiong W."/>
            <person name="Schranz E."/>
        </authorList>
    </citation>
    <scope>NUCLEOTIDE SEQUENCE</scope>
</reference>
<dbReference type="PANTHER" id="PTHR32246:SF124">
    <property type="entry name" value="C2 DOMAIN-CONTAINING PROTEIN"/>
    <property type="match status" value="1"/>
</dbReference>
<dbReference type="Proteomes" id="UP001177003">
    <property type="component" value="Chromosome 0"/>
</dbReference>
<sequence length="141" mass="16700">MESADLTLFIHYANDLKDVKHFGTMSPYVVVWIAGYGMESQKITTPVAEKAGCYPEWEYPVKFHIVPVKREYSLFIQIKHDGTMFDRHIGEVEVRFCRSSRCRGFHWGFFYFSLPSPSNGFFRRLISDLNCLIFDHWCYYM</sequence>
<accession>A0AA35YBZ4</accession>
<feature type="domain" description="C2" evidence="1">
    <location>
        <begin position="1"/>
        <end position="112"/>
    </location>
</feature>